<protein>
    <submittedName>
        <fullName evidence="2">HET-domain-containing protein</fullName>
    </submittedName>
</protein>
<reference evidence="2 3" key="1">
    <citation type="journal article" date="2016" name="Nat. Commun.">
        <title>Ectomycorrhizal ecology is imprinted in the genome of the dominant symbiotic fungus Cenococcum geophilum.</title>
        <authorList>
            <consortium name="DOE Joint Genome Institute"/>
            <person name="Peter M."/>
            <person name="Kohler A."/>
            <person name="Ohm R.A."/>
            <person name="Kuo A."/>
            <person name="Krutzmann J."/>
            <person name="Morin E."/>
            <person name="Arend M."/>
            <person name="Barry K.W."/>
            <person name="Binder M."/>
            <person name="Choi C."/>
            <person name="Clum A."/>
            <person name="Copeland A."/>
            <person name="Grisel N."/>
            <person name="Haridas S."/>
            <person name="Kipfer T."/>
            <person name="LaButti K."/>
            <person name="Lindquist E."/>
            <person name="Lipzen A."/>
            <person name="Maire R."/>
            <person name="Meier B."/>
            <person name="Mihaltcheva S."/>
            <person name="Molinier V."/>
            <person name="Murat C."/>
            <person name="Poggeler S."/>
            <person name="Quandt C.A."/>
            <person name="Sperisen C."/>
            <person name="Tritt A."/>
            <person name="Tisserant E."/>
            <person name="Crous P.W."/>
            <person name="Henrissat B."/>
            <person name="Nehls U."/>
            <person name="Egli S."/>
            <person name="Spatafora J.W."/>
            <person name="Grigoriev I.V."/>
            <person name="Martin F.M."/>
        </authorList>
    </citation>
    <scope>NUCLEOTIDE SEQUENCE [LARGE SCALE GENOMIC DNA]</scope>
    <source>
        <strain evidence="2 3">CBS 459.81</strain>
    </source>
</reference>
<dbReference type="Pfam" id="PF06985">
    <property type="entry name" value="HET"/>
    <property type="match status" value="1"/>
</dbReference>
<gene>
    <name evidence="2" type="ORF">K432DRAFT_343926</name>
</gene>
<dbReference type="InterPro" id="IPR010730">
    <property type="entry name" value="HET"/>
</dbReference>
<feature type="domain" description="Heterokaryon incompatibility" evidence="1">
    <location>
        <begin position="160"/>
        <end position="258"/>
    </location>
</feature>
<dbReference type="EMBL" id="KV744825">
    <property type="protein sequence ID" value="OCK85060.1"/>
    <property type="molecule type" value="Genomic_DNA"/>
</dbReference>
<proteinExistence type="predicted"/>
<dbReference type="OrthoDB" id="5362512at2759"/>
<organism evidence="2 3">
    <name type="scientific">Lepidopterella palustris CBS 459.81</name>
    <dbReference type="NCBI Taxonomy" id="1314670"/>
    <lineage>
        <taxon>Eukaryota</taxon>
        <taxon>Fungi</taxon>
        <taxon>Dikarya</taxon>
        <taxon>Ascomycota</taxon>
        <taxon>Pezizomycotina</taxon>
        <taxon>Dothideomycetes</taxon>
        <taxon>Pleosporomycetidae</taxon>
        <taxon>Mytilinidiales</taxon>
        <taxon>Argynnaceae</taxon>
        <taxon>Lepidopterella</taxon>
    </lineage>
</organism>
<sequence length="401" mass="45736">MCHICAQPDGAELVDIKESAARGDCLCCSVTAEALGKIIPEEESVNIKRSLESAFARVSIDGPGEYLYRDAGFCLDIFTNETKNTPAWISKQRVPSGDTSSDAALDWAKVWLDYCQREHEKCQLGEGLSFPTRIIEVTPFNERGDVRLIDQACRLPFDRYIALSHCWGKTLPSCRTLTTTLNQHITNIPFDNLPKTYQDAILFTRKLGIRWIWIDSICIVQDDISDWRHEAGKMSEVYGNSFVTLAAVHSWDSHGGLFSEVSQFYNDTPLFQRGWTYQERLVPKRVIYFSKQELLWECYLDQRVAVRRSYEIVEEYSGLALTFQTDKLPAISAIAKQIQSLRPHDRYLAGLWSSTLVQDLLWAPRTIELTRPKTYCAPTWSWASFTGEVLYQVPKSPPIHG</sequence>
<evidence type="ECO:0000313" key="2">
    <source>
        <dbReference type="EMBL" id="OCK85060.1"/>
    </source>
</evidence>
<evidence type="ECO:0000259" key="1">
    <source>
        <dbReference type="Pfam" id="PF06985"/>
    </source>
</evidence>
<feature type="non-terminal residue" evidence="2">
    <location>
        <position position="401"/>
    </location>
</feature>
<dbReference type="AlphaFoldDB" id="A0A8E2EJC1"/>
<keyword evidence="3" id="KW-1185">Reference proteome</keyword>
<dbReference type="PANTHER" id="PTHR33112:SF13">
    <property type="entry name" value="HETEROKARYON INCOMPATIBILITY DOMAIN-CONTAINING PROTEIN"/>
    <property type="match status" value="1"/>
</dbReference>
<dbReference type="Proteomes" id="UP000250266">
    <property type="component" value="Unassembled WGS sequence"/>
</dbReference>
<dbReference type="PANTHER" id="PTHR33112">
    <property type="entry name" value="DOMAIN PROTEIN, PUTATIVE-RELATED"/>
    <property type="match status" value="1"/>
</dbReference>
<evidence type="ECO:0000313" key="3">
    <source>
        <dbReference type="Proteomes" id="UP000250266"/>
    </source>
</evidence>
<accession>A0A8E2EJC1</accession>
<name>A0A8E2EJC1_9PEZI</name>